<dbReference type="Proteomes" id="UP000053237">
    <property type="component" value="Unassembled WGS sequence"/>
</dbReference>
<keyword evidence="2" id="KW-0732">Signal</keyword>
<feature type="compositionally biased region" description="Low complexity" evidence="1">
    <location>
        <begin position="107"/>
        <end position="122"/>
    </location>
</feature>
<comment type="caution">
    <text evidence="3">The sequence shown here is derived from an EMBL/GenBank/DDBJ whole genome shotgun (WGS) entry which is preliminary data.</text>
</comment>
<feature type="compositionally biased region" description="Low complexity" evidence="1">
    <location>
        <begin position="133"/>
        <end position="147"/>
    </location>
</feature>
<gene>
    <name evidence="3" type="ORF">BN9_033000</name>
</gene>
<dbReference type="InParanoid" id="A0A024G6M5"/>
<name>A0A024G6M5_9STRA</name>
<feature type="signal peptide" evidence="2">
    <location>
        <begin position="1"/>
        <end position="27"/>
    </location>
</feature>
<evidence type="ECO:0000256" key="2">
    <source>
        <dbReference type="SAM" id="SignalP"/>
    </source>
</evidence>
<feature type="compositionally biased region" description="Basic and acidic residues" evidence="1">
    <location>
        <begin position="77"/>
        <end position="96"/>
    </location>
</feature>
<organism evidence="3 4">
    <name type="scientific">Albugo candida</name>
    <dbReference type="NCBI Taxonomy" id="65357"/>
    <lineage>
        <taxon>Eukaryota</taxon>
        <taxon>Sar</taxon>
        <taxon>Stramenopiles</taxon>
        <taxon>Oomycota</taxon>
        <taxon>Peronosporomycetes</taxon>
        <taxon>Albuginales</taxon>
        <taxon>Albuginaceae</taxon>
        <taxon>Albugo</taxon>
    </lineage>
</organism>
<protein>
    <recommendedName>
        <fullName evidence="5">RxLR effector protein</fullName>
    </recommendedName>
</protein>
<reference evidence="3 4" key="1">
    <citation type="submission" date="2012-05" db="EMBL/GenBank/DDBJ databases">
        <title>Recombination and specialization in a pathogen metapopulation.</title>
        <authorList>
            <person name="Gardiner A."/>
            <person name="Kemen E."/>
            <person name="Schultz-Larsen T."/>
            <person name="MacLean D."/>
            <person name="Van Oosterhout C."/>
            <person name="Jones J.D.G."/>
        </authorList>
    </citation>
    <scope>NUCLEOTIDE SEQUENCE [LARGE SCALE GENOMIC DNA]</scope>
    <source>
        <strain evidence="3 4">Ac Nc2</strain>
    </source>
</reference>
<feature type="chain" id="PRO_5001529359" description="RxLR effector protein" evidence="2">
    <location>
        <begin position="28"/>
        <end position="190"/>
    </location>
</feature>
<evidence type="ECO:0000313" key="3">
    <source>
        <dbReference type="EMBL" id="CCI42516.1"/>
    </source>
</evidence>
<evidence type="ECO:0000256" key="1">
    <source>
        <dbReference type="SAM" id="MobiDB-lite"/>
    </source>
</evidence>
<dbReference type="AlphaFoldDB" id="A0A024G6M5"/>
<feature type="region of interest" description="Disordered" evidence="1">
    <location>
        <begin position="72"/>
        <end position="167"/>
    </location>
</feature>
<keyword evidence="4" id="KW-1185">Reference proteome</keyword>
<evidence type="ECO:0008006" key="5">
    <source>
        <dbReference type="Google" id="ProtNLM"/>
    </source>
</evidence>
<accession>A0A024G6M5</accession>
<dbReference type="EMBL" id="CAIX01000035">
    <property type="protein sequence ID" value="CCI42516.1"/>
    <property type="molecule type" value="Genomic_DNA"/>
</dbReference>
<sequence length="190" mass="20805">MTAKRSCFSKTMWWVMLCLIFIIPVLGRSTSNHERPSRRLQYLALHEHGMPPRMERRIPGNNDWASYNQMEAAKAMARRESAPDFEPEPEHERMEADTANTPGSNRTSLTNSTTPNLTQNQTDSTTAAILVPDSSKSQSSSGSSGADSSHDEVSDGSSGSDESNEAVSPGIALLPSFCTFLFLSSMLSML</sequence>
<proteinExistence type="predicted"/>
<evidence type="ECO:0000313" key="4">
    <source>
        <dbReference type="Proteomes" id="UP000053237"/>
    </source>
</evidence>